<dbReference type="RefSeq" id="WP_186892824.1">
    <property type="nucleotide sequence ID" value="NZ_WJBE01000001.1"/>
</dbReference>
<dbReference type="PANTHER" id="PTHR42827">
    <property type="entry name" value="IRON-SULFUR CLUSTER-BINDING PROTEIN-RELATED"/>
    <property type="match status" value="1"/>
</dbReference>
<name>A0ABR6YS99_9FIRM</name>
<dbReference type="InterPro" id="IPR017896">
    <property type="entry name" value="4Fe4S_Fe-S-bd"/>
</dbReference>
<reference evidence="2 3" key="1">
    <citation type="journal article" date="2020" name="mSystems">
        <title>Defining Genomic and Predicted Metabolic Features of the Acetobacterium Genus.</title>
        <authorList>
            <person name="Ross D.E."/>
            <person name="Marshall C.W."/>
            <person name="Gulliver D."/>
            <person name="May H.D."/>
            <person name="Norman R.S."/>
        </authorList>
    </citation>
    <scope>NUCLEOTIDE SEQUENCE [LARGE SCALE GENOMIC DNA]</scope>
    <source>
        <strain evidence="2 3">DSM 4132</strain>
    </source>
</reference>
<evidence type="ECO:0000313" key="2">
    <source>
        <dbReference type="EMBL" id="MBC3898058.1"/>
    </source>
</evidence>
<keyword evidence="3" id="KW-1185">Reference proteome</keyword>
<accession>A0ABR6YS99</accession>
<dbReference type="PANTHER" id="PTHR42827:SF1">
    <property type="entry name" value="IRON-SULFUR CLUSTER-BINDING PROTEIN"/>
    <property type="match status" value="1"/>
</dbReference>
<feature type="domain" description="4Fe-4S ferredoxin-type" evidence="1">
    <location>
        <begin position="110"/>
        <end position="139"/>
    </location>
</feature>
<proteinExistence type="predicted"/>
<gene>
    <name evidence="2" type="ORF">GH811_00330</name>
</gene>
<protein>
    <recommendedName>
        <fullName evidence="1">4Fe-4S ferredoxin-type domain-containing protein</fullName>
    </recommendedName>
</protein>
<dbReference type="PROSITE" id="PS51379">
    <property type="entry name" value="4FE4S_FER_2"/>
    <property type="match status" value="1"/>
</dbReference>
<evidence type="ECO:0000259" key="1">
    <source>
        <dbReference type="PROSITE" id="PS51379"/>
    </source>
</evidence>
<comment type="caution">
    <text evidence="2">The sequence shown here is derived from an EMBL/GenBank/DDBJ whole genome shotgun (WGS) entry which is preliminary data.</text>
</comment>
<sequence length="181" mass="20333">MIFLGTPIFEPLLLMEQTVYGSRGEKKTTMAESRVECDLRSFSDKLETMGYDVTIKLPTILPDPDFAEILALTKAGFKGKNQRLIIEHFGCRICVGYLVSNAPLMGGDYRYPDFDVDRCSDCQICIDACLAGALTQSGYDQKRCMDYRENLNNQKSIAAHSIVKCNRCMACCPIGEKTLWE</sequence>
<dbReference type="Proteomes" id="UP000622405">
    <property type="component" value="Unassembled WGS sequence"/>
</dbReference>
<organism evidence="2 3">
    <name type="scientific">Acetobacterium malicum</name>
    <dbReference type="NCBI Taxonomy" id="52692"/>
    <lineage>
        <taxon>Bacteria</taxon>
        <taxon>Bacillati</taxon>
        <taxon>Bacillota</taxon>
        <taxon>Clostridia</taxon>
        <taxon>Eubacteriales</taxon>
        <taxon>Eubacteriaceae</taxon>
        <taxon>Acetobacterium</taxon>
    </lineage>
</organism>
<evidence type="ECO:0000313" key="3">
    <source>
        <dbReference type="Proteomes" id="UP000622405"/>
    </source>
</evidence>
<dbReference type="EMBL" id="WJBE01000001">
    <property type="protein sequence ID" value="MBC3898058.1"/>
    <property type="molecule type" value="Genomic_DNA"/>
</dbReference>
<dbReference type="SUPFAM" id="SSF54862">
    <property type="entry name" value="4Fe-4S ferredoxins"/>
    <property type="match status" value="1"/>
</dbReference>